<proteinExistence type="predicted"/>
<keyword evidence="4" id="KW-1185">Reference proteome</keyword>
<dbReference type="AlphaFoldDB" id="A0A1C3NY27"/>
<sequence length="349" mass="36085">MPEQEPSPWALSAVEPVADVDLDRQGQRDHDSFAFGVREPIGEARAEQAPGPLGADPSDDRVRGPAGGAGQQLRPIGEDGESEQLRRWRAERRAAHALTADPRWARPDGDGRPDAGGTDTSDAAAVPPSVPPPASQRVPWPAGTAADEPSRGEPGGTRPDFLWGAPIGAHTGDADGGPAGSAAGSAGPAGTADRPARPLGGLLVLIAGAMTIVGSAMPWATITAFDLVEIPLRGTEAGQYYGGATALLGVLSVVLGGLLIGRDRSGWRWIITAVTGMAIALIAVIDMVRLLGANQLGGIELDLSVELGPGLWITLLGGLVVAAGAVLARFTPHWTRRSTRRARQDTQDE</sequence>
<name>A0A1C3NY27_9ACTN</name>
<evidence type="ECO:0000256" key="1">
    <source>
        <dbReference type="SAM" id="MobiDB-lite"/>
    </source>
</evidence>
<feature type="compositionally biased region" description="Low complexity" evidence="1">
    <location>
        <begin position="115"/>
        <end position="127"/>
    </location>
</feature>
<evidence type="ECO:0000313" key="3">
    <source>
        <dbReference type="EMBL" id="SBW22428.1"/>
    </source>
</evidence>
<feature type="region of interest" description="Disordered" evidence="1">
    <location>
        <begin position="1"/>
        <end position="193"/>
    </location>
</feature>
<feature type="transmembrane region" description="Helical" evidence="2">
    <location>
        <begin position="267"/>
        <end position="291"/>
    </location>
</feature>
<protein>
    <submittedName>
        <fullName evidence="3">Putative membrane protein</fullName>
    </submittedName>
</protein>
<gene>
    <name evidence="3" type="ORF">FDG2_2619</name>
</gene>
<organism evidence="3 4">
    <name type="scientific">Candidatus Protofrankia californiensis</name>
    <dbReference type="NCBI Taxonomy" id="1839754"/>
    <lineage>
        <taxon>Bacteria</taxon>
        <taxon>Bacillati</taxon>
        <taxon>Actinomycetota</taxon>
        <taxon>Actinomycetes</taxon>
        <taxon>Frankiales</taxon>
        <taxon>Frankiaceae</taxon>
        <taxon>Protofrankia</taxon>
    </lineage>
</organism>
<feature type="compositionally biased region" description="Low complexity" evidence="1">
    <location>
        <begin position="180"/>
        <end position="192"/>
    </location>
</feature>
<reference evidence="4" key="1">
    <citation type="submission" date="2016-02" db="EMBL/GenBank/DDBJ databases">
        <authorList>
            <person name="Wibberg D."/>
        </authorList>
    </citation>
    <scope>NUCLEOTIDE SEQUENCE [LARGE SCALE GENOMIC DNA]</scope>
</reference>
<keyword evidence="2" id="KW-0812">Transmembrane</keyword>
<feature type="transmembrane region" description="Helical" evidence="2">
    <location>
        <begin position="240"/>
        <end position="260"/>
    </location>
</feature>
<evidence type="ECO:0000313" key="4">
    <source>
        <dbReference type="Proteomes" id="UP000199013"/>
    </source>
</evidence>
<accession>A0A1C3NY27</accession>
<evidence type="ECO:0000256" key="2">
    <source>
        <dbReference type="SAM" id="Phobius"/>
    </source>
</evidence>
<feature type="compositionally biased region" description="Basic and acidic residues" evidence="1">
    <location>
        <begin position="21"/>
        <end position="32"/>
    </location>
</feature>
<feature type="compositionally biased region" description="Basic and acidic residues" evidence="1">
    <location>
        <begin position="103"/>
        <end position="113"/>
    </location>
</feature>
<keyword evidence="2" id="KW-0472">Membrane</keyword>
<feature type="transmembrane region" description="Helical" evidence="2">
    <location>
        <begin position="199"/>
        <end position="220"/>
    </location>
</feature>
<feature type="transmembrane region" description="Helical" evidence="2">
    <location>
        <begin position="311"/>
        <end position="331"/>
    </location>
</feature>
<feature type="compositionally biased region" description="Basic and acidic residues" evidence="1">
    <location>
        <begin position="83"/>
        <end position="94"/>
    </location>
</feature>
<keyword evidence="2" id="KW-1133">Transmembrane helix</keyword>
<dbReference type="Proteomes" id="UP000199013">
    <property type="component" value="Unassembled WGS sequence"/>
</dbReference>
<dbReference type="EMBL" id="FLUV01001106">
    <property type="protein sequence ID" value="SBW22428.1"/>
    <property type="molecule type" value="Genomic_DNA"/>
</dbReference>